<comment type="similarity">
    <text evidence="2">Belongs to the NEMF family.</text>
</comment>
<evidence type="ECO:0000256" key="6">
    <source>
        <dbReference type="SAM" id="Coils"/>
    </source>
</evidence>
<comment type="subcellular location">
    <subcellularLocation>
        <location evidence="1">Cytoplasm</location>
    </subcellularLocation>
</comment>
<keyword evidence="3" id="KW-0963">Cytoplasm</keyword>
<evidence type="ECO:0000313" key="11">
    <source>
        <dbReference type="Proteomes" id="UP000644660"/>
    </source>
</evidence>
<dbReference type="Proteomes" id="UP000644660">
    <property type="component" value="Unassembled WGS sequence"/>
</dbReference>
<feature type="region of interest" description="Disordered" evidence="7">
    <location>
        <begin position="718"/>
        <end position="740"/>
    </location>
</feature>
<feature type="coiled-coil region" evidence="6">
    <location>
        <begin position="847"/>
        <end position="877"/>
    </location>
</feature>
<name>A0A8H2VBY6_9SACH</name>
<evidence type="ECO:0000256" key="7">
    <source>
        <dbReference type="SAM" id="MobiDB-lite"/>
    </source>
</evidence>
<evidence type="ECO:0000313" key="10">
    <source>
        <dbReference type="EMBL" id="CAB4252451.1"/>
    </source>
</evidence>
<keyword evidence="4 6" id="KW-0175">Coiled coil</keyword>
<dbReference type="Pfam" id="PF05670">
    <property type="entry name" value="NFACT-R_1"/>
    <property type="match status" value="1"/>
</dbReference>
<dbReference type="PANTHER" id="PTHR15239">
    <property type="entry name" value="NUCLEAR EXPORT MEDIATOR FACTOR NEMF"/>
    <property type="match status" value="1"/>
</dbReference>
<feature type="compositionally biased region" description="Basic residues" evidence="7">
    <location>
        <begin position="1004"/>
        <end position="1018"/>
    </location>
</feature>
<evidence type="ECO:0000256" key="1">
    <source>
        <dbReference type="ARBA" id="ARBA00004496"/>
    </source>
</evidence>
<dbReference type="GO" id="GO:1990116">
    <property type="term" value="P:ribosome-associated ubiquitin-dependent protein catabolic process"/>
    <property type="evidence" value="ECO:0007669"/>
    <property type="project" value="TreeGrafter"/>
</dbReference>
<protein>
    <recommendedName>
        <fullName evidence="5">Ribosome quality control complex subunit 2</fullName>
    </recommendedName>
</protein>
<evidence type="ECO:0000256" key="4">
    <source>
        <dbReference type="ARBA" id="ARBA00023054"/>
    </source>
</evidence>
<dbReference type="InterPro" id="IPR021846">
    <property type="entry name" value="NFACT-C"/>
</dbReference>
<accession>A0A8H2VBY6</accession>
<comment type="caution">
    <text evidence="10">The sequence shown here is derived from an EMBL/GenBank/DDBJ whole genome shotgun (WGS) entry which is preliminary data.</text>
</comment>
<organism evidence="10 11">
    <name type="scientific">Maudiozyma barnettii</name>
    <dbReference type="NCBI Taxonomy" id="61262"/>
    <lineage>
        <taxon>Eukaryota</taxon>
        <taxon>Fungi</taxon>
        <taxon>Dikarya</taxon>
        <taxon>Ascomycota</taxon>
        <taxon>Saccharomycotina</taxon>
        <taxon>Saccharomycetes</taxon>
        <taxon>Saccharomycetales</taxon>
        <taxon>Saccharomycetaceae</taxon>
        <taxon>Maudiozyma</taxon>
    </lineage>
</organism>
<dbReference type="EMBL" id="CAEFZW010000001">
    <property type="protein sequence ID" value="CAB4252451.1"/>
    <property type="molecule type" value="Genomic_DNA"/>
</dbReference>
<feature type="region of interest" description="Disordered" evidence="7">
    <location>
        <begin position="990"/>
        <end position="1018"/>
    </location>
</feature>
<sequence length="1018" mass="116571">MKQRISGLDLKLLAKELKESLVSYRLTNIYNVADSSKQFLLKFGKPDSKLNVVVDSGSKIHTTTFTRHTPEAPSGFVSKLRKHLKSKRLTALRQIPNDRILVFQFADGLYYLVLEFFSAGNVMLLDENQNILSLQRIVSEHENKVGEKYEMFDSSLFHSETTEDIETVQFSTELVSSWLKEIEEEQNITSSITTVTSEKKKKKKVSIHKLLLRKQPQLSSDLLSNNLKKTGIEPSTRCLEFLGKEQEISTLLTETQDEYIQLIKEKERCGYIVAQKNKNFDSEKHDQELEFIYENFHPFKPFIEEKELDKFRVIEIAGEYNRTVDTFFSTIESNKLALRIQSQEAQAQKRIDDARSANEMKIKALTDIQSSNEHKAELIINNADLVEQAKAAVQNLIDQQTDWSTIEKLIQSEQKKGNKIAKMIEVPLMLKKNKINVRLPLENTLDESSVAIYDRELSDSSDSSDSSESSDSSDSSDSDSDSDSSSHRNTKKSKIRRKIKSTTAQTATVTIDLGLSAYANASQYFTVKKTGAEKQKKVEKNLEKAMKNIEVKIDQQLKKKMKETHKVLKKIRTPYFFEKYNWFISSEGFLVLHGKSPLETDQIYSRFIEDKDVFMSNNFNTHVWIKNPDKTEIPPNTLMQAGVFCMSTSAAWSKKVSSSAWWCYAENVSKFDDHDGVLPSGVYRIKRELEKNELSPSQLIMGIAFLWKIRSDESVPDADDGVTSVPGLDETVNPTKKTDLDNEIPSKIKEENILSLTEMDVENANDFSNLTPNESEFALPKEGELTSIPREENDTKTIATTTISKMSKGVRGKKGKLKKMQRKYADQDDEERLMRLDVLGTLKGIERQEEKERTETLKQEEREYKKAQREKQIEKQVLQFSSNEKVHANYHNFKDQLKPSLTYGDDVVDVIPVFAPWSALLKYKYKVKIQPGSAKKTKSMTEVLRYFMGRNIDNKSEDKETDWPIEHKLIKSINESDLIPLLCVDKLNLSLPNSNKTKTNSKGAPKKQKSGKKSKKRM</sequence>
<dbReference type="GO" id="GO:0005737">
    <property type="term" value="C:cytoplasm"/>
    <property type="evidence" value="ECO:0007669"/>
    <property type="project" value="UniProtKB-SubCell"/>
</dbReference>
<dbReference type="GO" id="GO:0000049">
    <property type="term" value="F:tRNA binding"/>
    <property type="evidence" value="ECO:0007669"/>
    <property type="project" value="TreeGrafter"/>
</dbReference>
<dbReference type="InterPro" id="IPR051608">
    <property type="entry name" value="RQC_Subunit_NEMF"/>
</dbReference>
<feature type="coiled-coil region" evidence="6">
    <location>
        <begin position="532"/>
        <end position="559"/>
    </location>
</feature>
<gene>
    <name evidence="10" type="ORF">KABA2_01S13926</name>
</gene>
<feature type="compositionally biased region" description="Low complexity" evidence="7">
    <location>
        <begin position="460"/>
        <end position="473"/>
    </location>
</feature>
<dbReference type="Pfam" id="PF05833">
    <property type="entry name" value="NFACT_N"/>
    <property type="match status" value="1"/>
</dbReference>
<feature type="compositionally biased region" description="Polar residues" evidence="7">
    <location>
        <begin position="990"/>
        <end position="1000"/>
    </location>
</feature>
<dbReference type="InterPro" id="IPR008532">
    <property type="entry name" value="NFACT_RNA-bd"/>
</dbReference>
<dbReference type="AlphaFoldDB" id="A0A8H2VBY6"/>
<evidence type="ECO:0000256" key="5">
    <source>
        <dbReference type="ARBA" id="ARBA00070414"/>
    </source>
</evidence>
<dbReference type="Pfam" id="PF11923">
    <property type="entry name" value="NFACT-C"/>
    <property type="match status" value="1"/>
</dbReference>
<dbReference type="GO" id="GO:0072344">
    <property type="term" value="P:rescue of stalled ribosome"/>
    <property type="evidence" value="ECO:0007669"/>
    <property type="project" value="TreeGrafter"/>
</dbReference>
<dbReference type="RefSeq" id="XP_041404489.1">
    <property type="nucleotide sequence ID" value="XM_041548555.1"/>
</dbReference>
<evidence type="ECO:0000259" key="8">
    <source>
        <dbReference type="Pfam" id="PF05670"/>
    </source>
</evidence>
<feature type="region of interest" description="Disordered" evidence="7">
    <location>
        <begin position="456"/>
        <end position="499"/>
    </location>
</feature>
<dbReference type="PANTHER" id="PTHR15239:SF6">
    <property type="entry name" value="RIBOSOME QUALITY CONTROL COMPLEX SUBUNIT NEMF"/>
    <property type="match status" value="1"/>
</dbReference>
<dbReference type="Gene3D" id="2.30.310.10">
    <property type="entry name" value="ibrinogen binding protein from staphylococcus aureus domain"/>
    <property type="match status" value="1"/>
</dbReference>
<dbReference type="GeneID" id="64855578"/>
<dbReference type="GO" id="GO:0043023">
    <property type="term" value="F:ribosomal large subunit binding"/>
    <property type="evidence" value="ECO:0007669"/>
    <property type="project" value="TreeGrafter"/>
</dbReference>
<feature type="domain" description="NFACT protein C-terminal" evidence="9">
    <location>
        <begin position="888"/>
        <end position="989"/>
    </location>
</feature>
<evidence type="ECO:0000256" key="2">
    <source>
        <dbReference type="ARBA" id="ARBA00008318"/>
    </source>
</evidence>
<dbReference type="FunFam" id="2.30.310.10:FF:000003">
    <property type="entry name" value="Zinc knuckle domain containing protein"/>
    <property type="match status" value="1"/>
</dbReference>
<keyword evidence="11" id="KW-1185">Reference proteome</keyword>
<evidence type="ECO:0000259" key="9">
    <source>
        <dbReference type="Pfam" id="PF11923"/>
    </source>
</evidence>
<reference evidence="10 11" key="1">
    <citation type="submission" date="2020-05" db="EMBL/GenBank/DDBJ databases">
        <authorList>
            <person name="Casaregola S."/>
            <person name="Devillers H."/>
            <person name="Grondin C."/>
        </authorList>
    </citation>
    <scope>NUCLEOTIDE SEQUENCE [LARGE SCALE GENOMIC DNA]</scope>
    <source>
        <strain evidence="10 11">CLIB 1767</strain>
    </source>
</reference>
<feature type="compositionally biased region" description="Basic residues" evidence="7">
    <location>
        <begin position="488"/>
        <end position="499"/>
    </location>
</feature>
<evidence type="ECO:0000256" key="3">
    <source>
        <dbReference type="ARBA" id="ARBA00022490"/>
    </source>
</evidence>
<proteinExistence type="inferred from homology"/>
<feature type="domain" description="NFACT RNA-binding" evidence="8">
    <location>
        <begin position="579"/>
        <end position="686"/>
    </location>
</feature>
<dbReference type="OrthoDB" id="207084at2759"/>
<dbReference type="GO" id="GO:1990112">
    <property type="term" value="C:RQC complex"/>
    <property type="evidence" value="ECO:0007669"/>
    <property type="project" value="TreeGrafter"/>
</dbReference>